<dbReference type="GO" id="GO:0070898">
    <property type="term" value="P:RNA polymerase III preinitiation complex assembly"/>
    <property type="evidence" value="ECO:0007669"/>
    <property type="project" value="TreeGrafter"/>
</dbReference>
<sequence length="316" mass="36767">MTFFLFDYSNGIILILICCAVIIWFFAFVHLDMQSNIKVQTVSLKSVTYRNRCLEFDQELLNKKRHEWRQKMRRVTDVKRSDLLMRDLAFYNPNAPSLDFEDDETVTCISVDEESPSGNQVDNGVQSHVTTAPRIKIDEHGNTVIDEASLVVKLPPIQADAKNFFCRDDRPLNSRSFSTKSFSNVWKEYGERFLQTENFYYALSIVGTDFALMQEFFSNRSRNDLKRKFLLEQRKNPSRIEKTLSLPQFRFANVSDKPSSSKAEVKNENRKRKPKIVKVKIEEELEPIKVQDTFIKKLLVIVCTKRAACGKCIYAQ</sequence>
<name>A0A0V0RUX5_9BILA</name>
<dbReference type="Proteomes" id="UP000054630">
    <property type="component" value="Unassembled WGS sequence"/>
</dbReference>
<dbReference type="GO" id="GO:0001156">
    <property type="term" value="F:TFIIIC-class transcription factor complex binding"/>
    <property type="evidence" value="ECO:0007669"/>
    <property type="project" value="TreeGrafter"/>
</dbReference>
<dbReference type="EMBL" id="JYDL01000075">
    <property type="protein sequence ID" value="KRX18288.1"/>
    <property type="molecule type" value="Genomic_DNA"/>
</dbReference>
<accession>A0A0V0RUX5</accession>
<evidence type="ECO:0000313" key="3">
    <source>
        <dbReference type="EMBL" id="KRX18288.1"/>
    </source>
</evidence>
<keyword evidence="1" id="KW-0812">Transmembrane</keyword>
<keyword evidence="1" id="KW-1133">Transmembrane helix</keyword>
<organism evidence="3 4">
    <name type="scientific">Trichinella nelsoni</name>
    <dbReference type="NCBI Taxonomy" id="6336"/>
    <lineage>
        <taxon>Eukaryota</taxon>
        <taxon>Metazoa</taxon>
        <taxon>Ecdysozoa</taxon>
        <taxon>Nematoda</taxon>
        <taxon>Enoplea</taxon>
        <taxon>Dorylaimia</taxon>
        <taxon>Trichinellida</taxon>
        <taxon>Trichinellidae</taxon>
        <taxon>Trichinella</taxon>
    </lineage>
</organism>
<evidence type="ECO:0000259" key="2">
    <source>
        <dbReference type="Pfam" id="PF15963"/>
    </source>
</evidence>
<comment type="caution">
    <text evidence="3">The sequence shown here is derived from an EMBL/GenBank/DDBJ whole genome shotgun (WGS) entry which is preliminary data.</text>
</comment>
<feature type="non-terminal residue" evidence="3">
    <location>
        <position position="316"/>
    </location>
</feature>
<keyword evidence="4" id="KW-1185">Reference proteome</keyword>
<keyword evidence="1" id="KW-0472">Membrane</keyword>
<feature type="transmembrane region" description="Helical" evidence="1">
    <location>
        <begin position="12"/>
        <end position="31"/>
    </location>
</feature>
<protein>
    <submittedName>
        <fullName evidence="3">Transcription factor TFIIIB component B''-like protein</fullName>
    </submittedName>
</protein>
<dbReference type="PANTHER" id="PTHR22929">
    <property type="entry name" value="RNA POLYMERASE III TRANSCRIPTION INITIATION FACTOR B"/>
    <property type="match status" value="1"/>
</dbReference>
<dbReference type="GO" id="GO:0000126">
    <property type="term" value="C:transcription factor TFIIIB complex"/>
    <property type="evidence" value="ECO:0007669"/>
    <property type="project" value="TreeGrafter"/>
</dbReference>
<evidence type="ECO:0000313" key="4">
    <source>
        <dbReference type="Proteomes" id="UP000054630"/>
    </source>
</evidence>
<reference evidence="3 4" key="1">
    <citation type="submission" date="2015-01" db="EMBL/GenBank/DDBJ databases">
        <title>Evolution of Trichinella species and genotypes.</title>
        <authorList>
            <person name="Korhonen P.K."/>
            <person name="Edoardo P."/>
            <person name="Giuseppe L.R."/>
            <person name="Gasser R.B."/>
        </authorList>
    </citation>
    <scope>NUCLEOTIDE SEQUENCE [LARGE SCALE GENOMIC DNA]</scope>
    <source>
        <strain evidence="3">ISS37</strain>
    </source>
</reference>
<dbReference type="Pfam" id="PF15963">
    <property type="entry name" value="Myb_DNA-bind_7"/>
    <property type="match status" value="1"/>
</dbReference>
<dbReference type="PANTHER" id="PTHR22929:SF0">
    <property type="entry name" value="TRANSCRIPTION FACTOR TFIIIB COMPONENT B'' HOMOLOG"/>
    <property type="match status" value="1"/>
</dbReference>
<dbReference type="InterPro" id="IPR039467">
    <property type="entry name" value="TFIIIB_B''_Myb"/>
</dbReference>
<dbReference type="STRING" id="6336.A0A0V0RUX5"/>
<gene>
    <name evidence="3" type="primary">BDP1</name>
    <name evidence="3" type="ORF">T07_6151</name>
</gene>
<feature type="domain" description="Transcription factor TFIIIB component B'' Myb" evidence="2">
    <location>
        <begin position="195"/>
        <end position="248"/>
    </location>
</feature>
<dbReference type="OrthoDB" id="272624at2759"/>
<evidence type="ECO:0000256" key="1">
    <source>
        <dbReference type="SAM" id="Phobius"/>
    </source>
</evidence>
<dbReference type="AlphaFoldDB" id="A0A0V0RUX5"/>
<proteinExistence type="predicted"/>